<dbReference type="Proteomes" id="UP000542674">
    <property type="component" value="Unassembled WGS sequence"/>
</dbReference>
<evidence type="ECO:0008006" key="3">
    <source>
        <dbReference type="Google" id="ProtNLM"/>
    </source>
</evidence>
<protein>
    <recommendedName>
        <fullName evidence="3">Acyl-protein synthetase LuxE</fullName>
    </recommendedName>
</protein>
<comment type="caution">
    <text evidence="1">The sequence shown here is derived from an EMBL/GenBank/DDBJ whole genome shotgun (WGS) entry which is preliminary data.</text>
</comment>
<dbReference type="EMBL" id="JACHJS010000001">
    <property type="protein sequence ID" value="MBB4965990.1"/>
    <property type="molecule type" value="Genomic_DNA"/>
</dbReference>
<gene>
    <name evidence="1" type="ORF">F4559_003349</name>
</gene>
<keyword evidence="2" id="KW-1185">Reference proteome</keyword>
<evidence type="ECO:0000313" key="2">
    <source>
        <dbReference type="Proteomes" id="UP000542674"/>
    </source>
</evidence>
<dbReference type="RefSeq" id="WP_184669751.1">
    <property type="nucleotide sequence ID" value="NZ_BAABAI010000002.1"/>
</dbReference>
<dbReference type="SUPFAM" id="SSF56801">
    <property type="entry name" value="Acetyl-CoA synthetase-like"/>
    <property type="match status" value="1"/>
</dbReference>
<sequence>MTIAHDDPYVGRLFDRIALLVVDGEGDPAQLHAELVELTLANAPDVARYWKEVGFGTGVPDSAYKDGGPHLFPDAPVVREFRTSGTTGSSRGLVRYTGPGLALKGISVAANARLHISRPGARPAVILFGPAERDAPHMAIAFDMARILETVGDPDLSLAVVGPDGVDYDRLAAHLDLVVAEGRPAVLLGASFGYVNVCDELEARGLRWDLPAGSRMYDGGGFKGRSRVMRVDELRDLVGRVLGVREFDNMFGMTELATQFYDAVDRPVGPLGERPKIGTVWSRMAVRDPATHGHVTAGRGLLEITDLCLIDRPHVLLTGDVALAGADGVALAGRVAGTPSRGCSLSLDEMTAGTVNA</sequence>
<evidence type="ECO:0000313" key="1">
    <source>
        <dbReference type="EMBL" id="MBB4965990.1"/>
    </source>
</evidence>
<proteinExistence type="predicted"/>
<accession>A0A7W7WW44</accession>
<organism evidence="1 2">
    <name type="scientific">Saccharothrix violaceirubra</name>
    <dbReference type="NCBI Taxonomy" id="413306"/>
    <lineage>
        <taxon>Bacteria</taxon>
        <taxon>Bacillati</taxon>
        <taxon>Actinomycetota</taxon>
        <taxon>Actinomycetes</taxon>
        <taxon>Pseudonocardiales</taxon>
        <taxon>Pseudonocardiaceae</taxon>
        <taxon>Saccharothrix</taxon>
    </lineage>
</organism>
<reference evidence="1 2" key="1">
    <citation type="submission" date="2020-08" db="EMBL/GenBank/DDBJ databases">
        <title>Sequencing the genomes of 1000 actinobacteria strains.</title>
        <authorList>
            <person name="Klenk H.-P."/>
        </authorList>
    </citation>
    <scope>NUCLEOTIDE SEQUENCE [LARGE SCALE GENOMIC DNA]</scope>
    <source>
        <strain evidence="1 2">DSM 45084</strain>
    </source>
</reference>
<name>A0A7W7WW44_9PSEU</name>
<dbReference type="AlphaFoldDB" id="A0A7W7WW44"/>